<dbReference type="Pfam" id="PF02368">
    <property type="entry name" value="Big_2"/>
    <property type="match status" value="1"/>
</dbReference>
<dbReference type="Proteomes" id="UP000606193">
    <property type="component" value="Unassembled WGS sequence"/>
</dbReference>
<sequence length="1015" mass="108655">MKRLLKRLSICFMMLLSLTVFMQVTPASAADDQEVTIYDIRSDYGVKVKVPADLPKEYQIPDYVRGTRYEVVSGSDSVTVSAKGLVTAKRSYWKIYENGWVLAASPSNYDYYTITPGDAVIEITYKGETKSLTVHLVNYESVYVDQVIQDYIDANIKDDMSDMDLVNAIAKFAAQYDYLKTSSSLSDMVILKSCNDKAATEAVVKLSEKLGYDAWSIDETKKDSSRKLALVKINDQYYQIDAGLNQEKDSGYRPYAVTKRNTLFRYELDGENAKITSYDGKESPKILEVPSRIDGYTVTGIGFKGLGNLDCTKIVLPDTLKTLDGRVFYNCKNLKELEIPASVDTISAAITDGCINLDTLTVAKDNPTFMSKDNAIYSKDETELVTVTIVSEFKVPDTVTVIGPDVFFNNTNLISVEIPSSVVKIGDSAFNSCKNLRSIQLPEKLVEIGENCFWGDDNLSVVRIPATVTNIGYGAFLNCKGLTAVYFYGDLPQFQSSEPTMRANMIFSSCRKLKTAYYPSGNTTWTADGVAKKLSYQVETGKTLTWSTWDPSTVQSISSAQITLPAATYTYTGTAFTPAITVTLQGKTLTNGTDYVVSYFDNINAGTAQIQVTGCGSYEGVAKNIFQINKGSLKETPLVTVNKLMVGKTARFTKISSVEWQFQSDNTEVATVTSEGVITAIAPGTVQVTAIYPGDENYNMKGVSYSIEVIADPNATPTPVPTATPGAITTATPGAISTATPGAITTATPGAVTTAAPGAVTTATPGAVTTATPGAVTTAKPGESSKPAGPSGSGKPDVTAKPGESDKPNVPTAAPGESGKPAKPSASPSESNKPNVPTAAPGGSDKPANPSAAPGASKKPSSTAVPTQKPTSTKAPSSTRNGKTSVTVGSTVTYKNAKYRITGKNTAEFVGIVKGKTVNIPDTITVGGKVYKITSIAANACRDNTKITKLVIGKNVKKIGKEAFRNCTKLKSINCKTKLLKAGKVKKNAFKGVNKKVVLKVPKAQKSLYKKLFIF</sequence>
<proteinExistence type="predicted"/>
<feature type="compositionally biased region" description="Polar residues" evidence="1">
    <location>
        <begin position="863"/>
        <end position="883"/>
    </location>
</feature>
<dbReference type="InterPro" id="IPR003343">
    <property type="entry name" value="Big_2"/>
</dbReference>
<protein>
    <submittedName>
        <fullName evidence="4">Leucine-rich repeat protein</fullName>
    </submittedName>
</protein>
<feature type="compositionally biased region" description="Low complexity" evidence="1">
    <location>
        <begin position="817"/>
        <end position="835"/>
    </location>
</feature>
<keyword evidence="2" id="KW-0732">Signal</keyword>
<evidence type="ECO:0000313" key="5">
    <source>
        <dbReference type="Proteomes" id="UP000606193"/>
    </source>
</evidence>
<evidence type="ECO:0000313" key="4">
    <source>
        <dbReference type="EMBL" id="MBC8563110.1"/>
    </source>
</evidence>
<reference evidence="4 5" key="1">
    <citation type="submission" date="2020-08" db="EMBL/GenBank/DDBJ databases">
        <title>Genome public.</title>
        <authorList>
            <person name="Liu C."/>
            <person name="Sun Q."/>
        </authorList>
    </citation>
    <scope>NUCLEOTIDE SEQUENCE [LARGE SCALE GENOMIC DNA]</scope>
    <source>
        <strain evidence="4 5">NSJ-37</strain>
    </source>
</reference>
<feature type="chain" id="PRO_5045755593" evidence="2">
    <location>
        <begin position="30"/>
        <end position="1015"/>
    </location>
</feature>
<dbReference type="Gene3D" id="3.80.10.10">
    <property type="entry name" value="Ribonuclease Inhibitor"/>
    <property type="match status" value="2"/>
</dbReference>
<dbReference type="PANTHER" id="PTHR45661">
    <property type="entry name" value="SURFACE ANTIGEN"/>
    <property type="match status" value="1"/>
</dbReference>
<dbReference type="SUPFAM" id="SSF52058">
    <property type="entry name" value="L domain-like"/>
    <property type="match status" value="1"/>
</dbReference>
<dbReference type="InterPro" id="IPR026906">
    <property type="entry name" value="LRR_5"/>
</dbReference>
<dbReference type="Gene3D" id="2.60.40.1080">
    <property type="match status" value="1"/>
</dbReference>
<feature type="compositionally biased region" description="Low complexity" evidence="1">
    <location>
        <begin position="846"/>
        <end position="862"/>
    </location>
</feature>
<feature type="region of interest" description="Disordered" evidence="1">
    <location>
        <begin position="712"/>
        <end position="734"/>
    </location>
</feature>
<dbReference type="SUPFAM" id="SSF49373">
    <property type="entry name" value="Invasin/intimin cell-adhesion fragments"/>
    <property type="match status" value="1"/>
</dbReference>
<dbReference type="PANTHER" id="PTHR45661:SF3">
    <property type="entry name" value="IG-LIKE DOMAIN-CONTAINING PROTEIN"/>
    <property type="match status" value="1"/>
</dbReference>
<evidence type="ECO:0000256" key="2">
    <source>
        <dbReference type="SAM" id="SignalP"/>
    </source>
</evidence>
<feature type="region of interest" description="Disordered" evidence="1">
    <location>
        <begin position="763"/>
        <end position="885"/>
    </location>
</feature>
<dbReference type="RefSeq" id="WP_249298275.1">
    <property type="nucleotide sequence ID" value="NZ_JACRSX010000016.1"/>
</dbReference>
<evidence type="ECO:0000259" key="3">
    <source>
        <dbReference type="Pfam" id="PF02368"/>
    </source>
</evidence>
<dbReference type="EMBL" id="JACRSX010000016">
    <property type="protein sequence ID" value="MBC8563110.1"/>
    <property type="molecule type" value="Genomic_DNA"/>
</dbReference>
<dbReference type="InterPro" id="IPR032675">
    <property type="entry name" value="LRR_dom_sf"/>
</dbReference>
<name>A0ABR7N3C5_9FIRM</name>
<gene>
    <name evidence="4" type="ORF">H8704_10805</name>
</gene>
<feature type="signal peptide" evidence="2">
    <location>
        <begin position="1"/>
        <end position="29"/>
    </location>
</feature>
<dbReference type="InterPro" id="IPR008964">
    <property type="entry name" value="Invasin/intimin_cell_adhesion"/>
</dbReference>
<evidence type="ECO:0000256" key="1">
    <source>
        <dbReference type="SAM" id="MobiDB-lite"/>
    </source>
</evidence>
<dbReference type="InterPro" id="IPR053139">
    <property type="entry name" value="Surface_bspA-like"/>
</dbReference>
<organism evidence="4 5">
    <name type="scientific">Jutongia huaianensis</name>
    <dbReference type="NCBI Taxonomy" id="2763668"/>
    <lineage>
        <taxon>Bacteria</taxon>
        <taxon>Bacillati</taxon>
        <taxon>Bacillota</taxon>
        <taxon>Clostridia</taxon>
        <taxon>Lachnospirales</taxon>
        <taxon>Lachnospiraceae</taxon>
        <taxon>Jutongia</taxon>
    </lineage>
</organism>
<feature type="compositionally biased region" description="Low complexity" evidence="1">
    <location>
        <begin position="723"/>
        <end position="734"/>
    </location>
</feature>
<feature type="compositionally biased region" description="Low complexity" evidence="1">
    <location>
        <begin position="763"/>
        <end position="796"/>
    </location>
</feature>
<keyword evidence="5" id="KW-1185">Reference proteome</keyword>
<feature type="domain" description="BIG2" evidence="3">
    <location>
        <begin position="646"/>
        <end position="691"/>
    </location>
</feature>
<dbReference type="Pfam" id="PF13306">
    <property type="entry name" value="LRR_5"/>
    <property type="match status" value="3"/>
</dbReference>
<accession>A0ABR7N3C5</accession>
<comment type="caution">
    <text evidence="4">The sequence shown here is derived from an EMBL/GenBank/DDBJ whole genome shotgun (WGS) entry which is preliminary data.</text>
</comment>